<evidence type="ECO:0000256" key="8">
    <source>
        <dbReference type="SAM" id="MobiDB-lite"/>
    </source>
</evidence>
<keyword evidence="2" id="KW-0963">Cytoplasm</keyword>
<evidence type="ECO:0000256" key="6">
    <source>
        <dbReference type="ARBA" id="ARBA00040145"/>
    </source>
</evidence>
<protein>
    <recommendedName>
        <fullName evidence="6">Large subunit GTPase 1 homolog</fullName>
    </recommendedName>
</protein>
<evidence type="ECO:0000256" key="2">
    <source>
        <dbReference type="ARBA" id="ARBA00022490"/>
    </source>
</evidence>
<feature type="compositionally biased region" description="Polar residues" evidence="8">
    <location>
        <begin position="274"/>
        <end position="283"/>
    </location>
</feature>
<dbReference type="InterPro" id="IPR030378">
    <property type="entry name" value="G_CP_dom"/>
</dbReference>
<dbReference type="AlphaFoldDB" id="A0A813Q6F7"/>
<keyword evidence="5" id="KW-0342">GTP-binding</keyword>
<keyword evidence="7" id="KW-0175">Coiled coil</keyword>
<evidence type="ECO:0000259" key="9">
    <source>
        <dbReference type="PROSITE" id="PS51721"/>
    </source>
</evidence>
<dbReference type="Gene3D" id="3.40.50.300">
    <property type="entry name" value="P-loop containing nucleotide triphosphate hydrolases"/>
    <property type="match status" value="2"/>
</dbReference>
<evidence type="ECO:0000256" key="1">
    <source>
        <dbReference type="ARBA" id="ARBA00004496"/>
    </source>
</evidence>
<feature type="region of interest" description="Disordered" evidence="8">
    <location>
        <begin position="264"/>
        <end position="367"/>
    </location>
</feature>
<feature type="compositionally biased region" description="Basic and acidic residues" evidence="8">
    <location>
        <begin position="264"/>
        <end position="273"/>
    </location>
</feature>
<dbReference type="PANTHER" id="PTHR45709">
    <property type="entry name" value="LARGE SUBUNIT GTPASE 1 HOMOLOG-RELATED"/>
    <property type="match status" value="1"/>
</dbReference>
<feature type="compositionally biased region" description="Acidic residues" evidence="8">
    <location>
        <begin position="318"/>
        <end position="353"/>
    </location>
</feature>
<dbReference type="GO" id="GO:0005525">
    <property type="term" value="F:GTP binding"/>
    <property type="evidence" value="ECO:0007669"/>
    <property type="project" value="UniProtKB-KW"/>
</dbReference>
<keyword evidence="3" id="KW-0547">Nucleotide-binding</keyword>
<organism evidence="10 11">
    <name type="scientific">Brachionus calyciflorus</name>
    <dbReference type="NCBI Taxonomy" id="104777"/>
    <lineage>
        <taxon>Eukaryota</taxon>
        <taxon>Metazoa</taxon>
        <taxon>Spiralia</taxon>
        <taxon>Gnathifera</taxon>
        <taxon>Rotifera</taxon>
        <taxon>Eurotatoria</taxon>
        <taxon>Monogononta</taxon>
        <taxon>Pseudotrocha</taxon>
        <taxon>Ploima</taxon>
        <taxon>Brachionidae</taxon>
        <taxon>Brachionus</taxon>
    </lineage>
</organism>
<feature type="compositionally biased region" description="Acidic residues" evidence="8">
    <location>
        <begin position="289"/>
        <end position="305"/>
    </location>
</feature>
<keyword evidence="4" id="KW-0378">Hydrolase</keyword>
<dbReference type="Proteomes" id="UP000663879">
    <property type="component" value="Unassembled WGS sequence"/>
</dbReference>
<sequence>MPKNKTLNIKSSLGKALVKSRFSKGSREIDSNEKWLHTANIDDADDWNKINLNSVTEQNSLDDFLTTAELAGKDFESERLNIKFITPNSKTGVLSTEEKNKVKEVQQKHADLLRIPRRPHWKGTDIDGKTLQLQERQSFLEWRRRFANTQDNEYLSMTPFEKNIEFWRQLWRVIERSDVVVQIVDARNPLLFYCQDLEKYVKEIDENKINLLLINKSDYLTDRQRLEWLRYFEKVNIKVAFWSAAIANEKSSLETIEEYEKKLDENERKRLDSEISNFSSATDEPSLKEEDEEDESEEEEEEEDLQNSSVHNKFGILQDEDEQTDEENESIVEETSETNGESESEEQSDEEDLEKTPEPPKPEAKIDIKNVEINRQILKIEEQLKEMNITDIEREKCRVLNSEELIHLFKTIHKHVMDKAKPGCTTIGLVGYPNVGKSSTINSLIKHKKVGVSETPGKTKHYQTIFLDDDLLLCDCPGLVFPSFVSTRGELILNGILPIDQMRDYIEPMNLAIDHIPKTVFEMIYGINIPKPKEGQDQNRAPNAEEVASAYAIFRGYFNHKGMPDVQRASRYILKDYVNGKLLYCYPPPGIDGLSFQDHRYETSKEVKYLEKIKKIEKQMKEKKAELTHFDKEFFANLQPKALTKSSIVGYHRRKALQRAADSNSNGTQLSEKPWKKHNNVNKKEKLRRLTKHFDQNDY</sequence>
<feature type="region of interest" description="Disordered" evidence="8">
    <location>
        <begin position="659"/>
        <end position="699"/>
    </location>
</feature>
<proteinExistence type="predicted"/>
<dbReference type="GO" id="GO:0003924">
    <property type="term" value="F:GTPase activity"/>
    <property type="evidence" value="ECO:0007669"/>
    <property type="project" value="InterPro"/>
</dbReference>
<feature type="compositionally biased region" description="Basic and acidic residues" evidence="8">
    <location>
        <begin position="354"/>
        <end position="367"/>
    </location>
</feature>
<dbReference type="PROSITE" id="PS51721">
    <property type="entry name" value="G_CP"/>
    <property type="match status" value="1"/>
</dbReference>
<evidence type="ECO:0000313" key="10">
    <source>
        <dbReference type="EMBL" id="CAF0762594.1"/>
    </source>
</evidence>
<feature type="coiled-coil region" evidence="7">
    <location>
        <begin position="606"/>
        <end position="633"/>
    </location>
</feature>
<dbReference type="InterPro" id="IPR006073">
    <property type="entry name" value="GTP-bd"/>
</dbReference>
<feature type="compositionally biased region" description="Polar residues" evidence="8">
    <location>
        <begin position="661"/>
        <end position="671"/>
    </location>
</feature>
<dbReference type="SUPFAM" id="SSF52540">
    <property type="entry name" value="P-loop containing nucleoside triphosphate hydrolases"/>
    <property type="match status" value="1"/>
</dbReference>
<evidence type="ECO:0000256" key="5">
    <source>
        <dbReference type="ARBA" id="ARBA00023134"/>
    </source>
</evidence>
<gene>
    <name evidence="10" type="ORF">OXX778_LOCUS4515</name>
</gene>
<name>A0A813Q6F7_9BILA</name>
<dbReference type="OrthoDB" id="61815at2759"/>
<dbReference type="InterPro" id="IPR043358">
    <property type="entry name" value="GNL1-like"/>
</dbReference>
<evidence type="ECO:0000256" key="4">
    <source>
        <dbReference type="ARBA" id="ARBA00022801"/>
    </source>
</evidence>
<evidence type="ECO:0000256" key="3">
    <source>
        <dbReference type="ARBA" id="ARBA00022741"/>
    </source>
</evidence>
<dbReference type="InterPro" id="IPR027417">
    <property type="entry name" value="P-loop_NTPase"/>
</dbReference>
<reference evidence="10" key="1">
    <citation type="submission" date="2021-02" db="EMBL/GenBank/DDBJ databases">
        <authorList>
            <person name="Nowell W R."/>
        </authorList>
    </citation>
    <scope>NUCLEOTIDE SEQUENCE</scope>
    <source>
        <strain evidence="10">Ploen Becks lab</strain>
    </source>
</reference>
<evidence type="ECO:0000313" key="11">
    <source>
        <dbReference type="Proteomes" id="UP000663879"/>
    </source>
</evidence>
<dbReference type="Pfam" id="PF01926">
    <property type="entry name" value="MMR_HSR1"/>
    <property type="match status" value="1"/>
</dbReference>
<comment type="caution">
    <text evidence="10">The sequence shown here is derived from an EMBL/GenBank/DDBJ whole genome shotgun (WGS) entry which is preliminary data.</text>
</comment>
<dbReference type="GO" id="GO:0000054">
    <property type="term" value="P:ribosomal subunit export from nucleus"/>
    <property type="evidence" value="ECO:0007669"/>
    <property type="project" value="TreeGrafter"/>
</dbReference>
<evidence type="ECO:0000256" key="7">
    <source>
        <dbReference type="SAM" id="Coils"/>
    </source>
</evidence>
<dbReference type="PANTHER" id="PTHR45709:SF2">
    <property type="entry name" value="LARGE SUBUNIT GTPASE 1 HOMOLOG"/>
    <property type="match status" value="1"/>
</dbReference>
<dbReference type="EMBL" id="CAJNOC010000446">
    <property type="protein sequence ID" value="CAF0762594.1"/>
    <property type="molecule type" value="Genomic_DNA"/>
</dbReference>
<accession>A0A813Q6F7</accession>
<feature type="domain" description="CP-type G" evidence="9">
    <location>
        <begin position="167"/>
        <end position="482"/>
    </location>
</feature>
<keyword evidence="11" id="KW-1185">Reference proteome</keyword>
<comment type="subcellular location">
    <subcellularLocation>
        <location evidence="1">Cytoplasm</location>
    </subcellularLocation>
</comment>
<feature type="compositionally biased region" description="Basic residues" evidence="8">
    <location>
        <begin position="675"/>
        <end position="691"/>
    </location>
</feature>
<dbReference type="GO" id="GO:0005829">
    <property type="term" value="C:cytosol"/>
    <property type="evidence" value="ECO:0007669"/>
    <property type="project" value="TreeGrafter"/>
</dbReference>